<proteinExistence type="inferred from homology"/>
<evidence type="ECO:0000256" key="3">
    <source>
        <dbReference type="ARBA" id="ARBA00022884"/>
    </source>
</evidence>
<keyword evidence="3 7" id="KW-0694">RNA-binding</keyword>
<dbReference type="GeneID" id="90986959"/>
<dbReference type="InterPro" id="IPR020069">
    <property type="entry name" value="Ribosomal_bL9_C"/>
</dbReference>
<dbReference type="InterPro" id="IPR036935">
    <property type="entry name" value="Ribosomal_bL9_N_sf"/>
</dbReference>
<evidence type="ECO:0000256" key="6">
    <source>
        <dbReference type="ARBA" id="ARBA00035292"/>
    </source>
</evidence>
<evidence type="ECO:0000256" key="2">
    <source>
        <dbReference type="ARBA" id="ARBA00022730"/>
    </source>
</evidence>
<dbReference type="InterPro" id="IPR020594">
    <property type="entry name" value="Ribosomal_bL9_bac/chp"/>
</dbReference>
<dbReference type="SUPFAM" id="SSF55653">
    <property type="entry name" value="Ribosomal protein L9 C-domain"/>
    <property type="match status" value="1"/>
</dbReference>
<protein>
    <recommendedName>
        <fullName evidence="6 7">Large ribosomal subunit protein bL9</fullName>
    </recommendedName>
</protein>
<keyword evidence="4 7" id="KW-0689">Ribosomal protein</keyword>
<comment type="similarity">
    <text evidence="1 7">Belongs to the bacterial ribosomal protein bL9 family.</text>
</comment>
<reference evidence="9 10" key="1">
    <citation type="submission" date="2009-12" db="EMBL/GenBank/DDBJ databases">
        <authorList>
            <person name="Shrivastava S."/>
            <person name="Madupu R."/>
            <person name="Durkin A.S."/>
            <person name="Torralba M."/>
            <person name="Methe B."/>
            <person name="Sutton G.G."/>
            <person name="Strausberg R.L."/>
            <person name="Nelson K.E."/>
        </authorList>
    </citation>
    <scope>NUCLEOTIDE SEQUENCE [LARGE SCALE GENOMIC DNA]</scope>
    <source>
        <strain evidence="9 10">W5455</strain>
    </source>
</reference>
<dbReference type="InterPro" id="IPR036791">
    <property type="entry name" value="Ribosomal_bL9_C_sf"/>
</dbReference>
<evidence type="ECO:0000259" key="8">
    <source>
        <dbReference type="PROSITE" id="PS00651"/>
    </source>
</evidence>
<dbReference type="RefSeq" id="WP_009163943.1">
    <property type="nucleotide sequence ID" value="NZ_ADFP01000028.1"/>
</dbReference>
<evidence type="ECO:0000313" key="9">
    <source>
        <dbReference type="EMBL" id="EFB91595.1"/>
    </source>
</evidence>
<dbReference type="SUPFAM" id="SSF55658">
    <property type="entry name" value="L9 N-domain-like"/>
    <property type="match status" value="1"/>
</dbReference>
<accession>A0ABM9ZX83</accession>
<sequence length="149" mass="15791">MKVILKEDVRKLGKKNAVVEVSDGYARNFLFPRGLAVEGTAQNVNILRDKTAAAERRDLKLTAEAEAVKAKIAGKVIKMSVGAGEGGRLFGSVTAAQVAEALEAQYGVKLDKKNVKIDGAVKALGAYPLTLKLYAGVECAMTLSVEGQQ</sequence>
<evidence type="ECO:0000313" key="10">
    <source>
        <dbReference type="Proteomes" id="UP000006462"/>
    </source>
</evidence>
<evidence type="ECO:0000256" key="4">
    <source>
        <dbReference type="ARBA" id="ARBA00022980"/>
    </source>
</evidence>
<keyword evidence="10" id="KW-1185">Reference proteome</keyword>
<dbReference type="Pfam" id="PF03948">
    <property type="entry name" value="Ribosomal_L9_C"/>
    <property type="match status" value="1"/>
</dbReference>
<dbReference type="InterPro" id="IPR020070">
    <property type="entry name" value="Ribosomal_bL9_N"/>
</dbReference>
<keyword evidence="2 7" id="KW-0699">rRNA-binding</keyword>
<evidence type="ECO:0000256" key="1">
    <source>
        <dbReference type="ARBA" id="ARBA00010605"/>
    </source>
</evidence>
<dbReference type="PANTHER" id="PTHR21368">
    <property type="entry name" value="50S RIBOSOMAL PROTEIN L9"/>
    <property type="match status" value="1"/>
</dbReference>
<organism evidence="9 10">
    <name type="scientific">Pyramidobacter piscolens W5455</name>
    <dbReference type="NCBI Taxonomy" id="352165"/>
    <lineage>
        <taxon>Bacteria</taxon>
        <taxon>Thermotogati</taxon>
        <taxon>Synergistota</taxon>
        <taxon>Synergistia</taxon>
        <taxon>Synergistales</taxon>
        <taxon>Dethiosulfovibrionaceae</taxon>
        <taxon>Pyramidobacter</taxon>
    </lineage>
</organism>
<dbReference type="EMBL" id="ADFP01000028">
    <property type="protein sequence ID" value="EFB91595.1"/>
    <property type="molecule type" value="Genomic_DNA"/>
</dbReference>
<dbReference type="HAMAP" id="MF_00503">
    <property type="entry name" value="Ribosomal_bL9"/>
    <property type="match status" value="1"/>
</dbReference>
<comment type="function">
    <text evidence="7">Binds to the 23S rRNA.</text>
</comment>
<name>A0ABM9ZX83_9BACT</name>
<evidence type="ECO:0000256" key="5">
    <source>
        <dbReference type="ARBA" id="ARBA00023274"/>
    </source>
</evidence>
<dbReference type="Pfam" id="PF01281">
    <property type="entry name" value="Ribosomal_L9_N"/>
    <property type="match status" value="1"/>
</dbReference>
<dbReference type="InterPro" id="IPR009027">
    <property type="entry name" value="Ribosomal_bL9/RNase_H1_N"/>
</dbReference>
<dbReference type="PROSITE" id="PS00651">
    <property type="entry name" value="RIBOSOMAL_L9"/>
    <property type="match status" value="1"/>
</dbReference>
<comment type="caution">
    <text evidence="9">The sequence shown here is derived from an EMBL/GenBank/DDBJ whole genome shotgun (WGS) entry which is preliminary data.</text>
</comment>
<feature type="domain" description="Ribosomal protein L9" evidence="8">
    <location>
        <begin position="13"/>
        <end position="40"/>
    </location>
</feature>
<dbReference type="Gene3D" id="3.10.430.100">
    <property type="entry name" value="Ribosomal protein L9, C-terminal domain"/>
    <property type="match status" value="1"/>
</dbReference>
<dbReference type="Proteomes" id="UP000006462">
    <property type="component" value="Unassembled WGS sequence"/>
</dbReference>
<dbReference type="InterPro" id="IPR000244">
    <property type="entry name" value="Ribosomal_bL9"/>
</dbReference>
<dbReference type="Gene3D" id="3.40.5.10">
    <property type="entry name" value="Ribosomal protein L9, N-terminal domain"/>
    <property type="match status" value="1"/>
</dbReference>
<keyword evidence="5 7" id="KW-0687">Ribonucleoprotein</keyword>
<gene>
    <name evidence="7 9" type="primary">rplI</name>
    <name evidence="9" type="ORF">HMPREF7215_2297</name>
</gene>
<evidence type="ECO:0000256" key="7">
    <source>
        <dbReference type="HAMAP-Rule" id="MF_00503"/>
    </source>
</evidence>
<dbReference type="NCBIfam" id="TIGR00158">
    <property type="entry name" value="L9"/>
    <property type="match status" value="1"/>
</dbReference>
<dbReference type="GO" id="GO:0005840">
    <property type="term" value="C:ribosome"/>
    <property type="evidence" value="ECO:0007669"/>
    <property type="project" value="UniProtKB-KW"/>
</dbReference>